<gene>
    <name evidence="2" type="ORF">H9982_00605</name>
</gene>
<dbReference type="InterPro" id="IPR001173">
    <property type="entry name" value="Glyco_trans_2-like"/>
</dbReference>
<dbReference type="InterPro" id="IPR029044">
    <property type="entry name" value="Nucleotide-diphossugar_trans"/>
</dbReference>
<dbReference type="Pfam" id="PF00535">
    <property type="entry name" value="Glycos_transf_2"/>
    <property type="match status" value="1"/>
</dbReference>
<reference evidence="2" key="1">
    <citation type="journal article" date="2021" name="PeerJ">
        <title>Extensive microbial diversity within the chicken gut microbiome revealed by metagenomics and culture.</title>
        <authorList>
            <person name="Gilroy R."/>
            <person name="Ravi A."/>
            <person name="Getino M."/>
            <person name="Pursley I."/>
            <person name="Horton D.L."/>
            <person name="Alikhan N.F."/>
            <person name="Baker D."/>
            <person name="Gharbi K."/>
            <person name="Hall N."/>
            <person name="Watson M."/>
            <person name="Adriaenssens E.M."/>
            <person name="Foster-Nyarko E."/>
            <person name="Jarju S."/>
            <person name="Secka A."/>
            <person name="Antonio M."/>
            <person name="Oren A."/>
            <person name="Chaudhuri R.R."/>
            <person name="La Ragione R."/>
            <person name="Hildebrand F."/>
            <person name="Pallen M.J."/>
        </authorList>
    </citation>
    <scope>NUCLEOTIDE SEQUENCE</scope>
    <source>
        <strain evidence="2">ChiHjej12B11-16260</strain>
    </source>
</reference>
<dbReference type="Gene3D" id="3.90.550.10">
    <property type="entry name" value="Spore Coat Polysaccharide Biosynthesis Protein SpsA, Chain A"/>
    <property type="match status" value="1"/>
</dbReference>
<dbReference type="SUPFAM" id="SSF53448">
    <property type="entry name" value="Nucleotide-diphospho-sugar transferases"/>
    <property type="match status" value="1"/>
</dbReference>
<organism evidence="2 3">
    <name type="scientific">Candidatus Barnesiella excrementipullorum</name>
    <dbReference type="NCBI Taxonomy" id="2838479"/>
    <lineage>
        <taxon>Bacteria</taxon>
        <taxon>Pseudomonadati</taxon>
        <taxon>Bacteroidota</taxon>
        <taxon>Bacteroidia</taxon>
        <taxon>Bacteroidales</taxon>
        <taxon>Barnesiellaceae</taxon>
        <taxon>Barnesiella</taxon>
    </lineage>
</organism>
<evidence type="ECO:0000313" key="3">
    <source>
        <dbReference type="Proteomes" id="UP000824246"/>
    </source>
</evidence>
<reference evidence="2" key="2">
    <citation type="submission" date="2021-04" db="EMBL/GenBank/DDBJ databases">
        <authorList>
            <person name="Gilroy R."/>
        </authorList>
    </citation>
    <scope>NUCLEOTIDE SEQUENCE</scope>
    <source>
        <strain evidence="2">ChiHjej12B11-16260</strain>
    </source>
</reference>
<sequence length="321" mass="37363">MRTTAPVAIFVYNRADHTARTIKHLQRNLLATETDVYFFSDGGRDEASWRAVNKVRKLLHKVTGFRSVSVIERPCNYYLERNVIEGINQVLKTHDRIIVMEDDIVSSPYYLTYMNDALDYYRNDKQVMHVAGFTNLDIPEKGDTYFSPHVTSSGAWATWRDRWEKFVHYGSREEALAGLTDTDIARITYDGRFDCLKMLDRHPVPWDICWNIAVYRHGGLALHPTHTLVRNIGLSSGAHFTGLQNSRLFGWYEFDRPYSNHHVKIGGIPVAEDAEIERMYGYALTDHGMRYNALGRVARKFYKYLKESDEEYEEDEEKVEK</sequence>
<feature type="domain" description="Glycosyltransferase 2-like" evidence="1">
    <location>
        <begin position="7"/>
        <end position="123"/>
    </location>
</feature>
<comment type="caution">
    <text evidence="2">The sequence shown here is derived from an EMBL/GenBank/DDBJ whole genome shotgun (WGS) entry which is preliminary data.</text>
</comment>
<evidence type="ECO:0000259" key="1">
    <source>
        <dbReference type="Pfam" id="PF00535"/>
    </source>
</evidence>
<dbReference type="Proteomes" id="UP000824246">
    <property type="component" value="Unassembled WGS sequence"/>
</dbReference>
<proteinExistence type="predicted"/>
<accession>A0A9D1VQY0</accession>
<name>A0A9D1VQY0_9BACT</name>
<dbReference type="AlphaFoldDB" id="A0A9D1VQY0"/>
<protein>
    <submittedName>
        <fullName evidence="2">Glycosyltransferase</fullName>
    </submittedName>
</protein>
<evidence type="ECO:0000313" key="2">
    <source>
        <dbReference type="EMBL" id="HIX44702.1"/>
    </source>
</evidence>
<dbReference type="EMBL" id="DXFB01000014">
    <property type="protein sequence ID" value="HIX44702.1"/>
    <property type="molecule type" value="Genomic_DNA"/>
</dbReference>